<dbReference type="InterPro" id="IPR006656">
    <property type="entry name" value="Mopterin_OxRdtase"/>
</dbReference>
<name>A0A0D8L381_MORMO</name>
<accession>A0A0D8L381</accession>
<evidence type="ECO:0000256" key="2">
    <source>
        <dbReference type="ARBA" id="ARBA00004196"/>
    </source>
</evidence>
<keyword evidence="4" id="KW-0411">Iron-sulfur</keyword>
<evidence type="ECO:0000259" key="7">
    <source>
        <dbReference type="Pfam" id="PF00384"/>
    </source>
</evidence>
<keyword evidence="4" id="KW-0408">Iron</keyword>
<feature type="non-terminal residue" evidence="8">
    <location>
        <position position="216"/>
    </location>
</feature>
<evidence type="ECO:0000256" key="3">
    <source>
        <dbReference type="ARBA" id="ARBA00010312"/>
    </source>
</evidence>
<reference evidence="8 9" key="1">
    <citation type="submission" date="2015-02" db="EMBL/GenBank/DDBJ databases">
        <title>Whole genome shotgun sequencing of cultured foodborne pathogen.</title>
        <authorList>
            <person name="Timme R."/>
            <person name="Allard M.W."/>
            <person name="Strain E."/>
            <person name="Evans P.S."/>
            <person name="Brown E."/>
        </authorList>
    </citation>
    <scope>NUCLEOTIDE SEQUENCE [LARGE SCALE GENOMIC DNA]</scope>
    <source>
        <strain evidence="8 9">GCSL-TSO-24</strain>
    </source>
</reference>
<dbReference type="GO" id="GO:0009061">
    <property type="term" value="P:anaerobic respiration"/>
    <property type="evidence" value="ECO:0007669"/>
    <property type="project" value="TreeGrafter"/>
</dbReference>
<dbReference type="Gene3D" id="3.40.228.10">
    <property type="entry name" value="Dimethylsulfoxide Reductase, domain 2"/>
    <property type="match status" value="1"/>
</dbReference>
<sequence>MTNHWVDIKNANVVVVMGGNAAEAHPVGFRWAMEAKNNNDATLIVIDPRFTRTASVADHYIPIRSGTDITFLSGVILYLMENGKFHDEYVRHYTNAPLLVREDYAFSDGLFSGYNAEKRRYDKTTWNYQFGEDGYALRDDTLQHPQCVWNLLKTHVSRYTPEMVEKSAVRRRRISSKSVRFWPPPALPTVRQPSCMPSAGHSIPSRAEHPYHGNDS</sequence>
<proteinExistence type="inferred from homology"/>
<feature type="domain" description="Molybdopterin oxidoreductase" evidence="7">
    <location>
        <begin position="2"/>
        <end position="75"/>
    </location>
</feature>
<evidence type="ECO:0000256" key="4">
    <source>
        <dbReference type="ARBA" id="ARBA00022485"/>
    </source>
</evidence>
<keyword evidence="5" id="KW-0560">Oxidoreductase</keyword>
<organism evidence="8 9">
    <name type="scientific">Morganella morganii</name>
    <name type="common">Proteus morganii</name>
    <dbReference type="NCBI Taxonomy" id="582"/>
    <lineage>
        <taxon>Bacteria</taxon>
        <taxon>Pseudomonadati</taxon>
        <taxon>Pseudomonadota</taxon>
        <taxon>Gammaproteobacteria</taxon>
        <taxon>Enterobacterales</taxon>
        <taxon>Morganellaceae</taxon>
        <taxon>Morganella</taxon>
    </lineage>
</organism>
<comment type="similarity">
    <text evidence="3">Belongs to the prokaryotic molybdopterin-containing oxidoreductase family.</text>
</comment>
<comment type="cofactor">
    <cofactor evidence="1">
        <name>[4Fe-4S] cluster</name>
        <dbReference type="ChEBI" id="CHEBI:49883"/>
    </cofactor>
</comment>
<dbReference type="GO" id="GO:0009055">
    <property type="term" value="F:electron transfer activity"/>
    <property type="evidence" value="ECO:0007669"/>
    <property type="project" value="TreeGrafter"/>
</dbReference>
<dbReference type="GO" id="GO:0030151">
    <property type="term" value="F:molybdenum ion binding"/>
    <property type="evidence" value="ECO:0007669"/>
    <property type="project" value="TreeGrafter"/>
</dbReference>
<evidence type="ECO:0000313" key="9">
    <source>
        <dbReference type="Proteomes" id="UP000032582"/>
    </source>
</evidence>
<dbReference type="PATRIC" id="fig|582.24.peg.6063"/>
<comment type="caution">
    <text evidence="8">The sequence shown here is derived from an EMBL/GenBank/DDBJ whole genome shotgun (WGS) entry which is preliminary data.</text>
</comment>
<protein>
    <recommendedName>
        <fullName evidence="7">Molybdopterin oxidoreductase domain-containing protein</fullName>
    </recommendedName>
</protein>
<dbReference type="GO" id="GO:0051539">
    <property type="term" value="F:4 iron, 4 sulfur cluster binding"/>
    <property type="evidence" value="ECO:0007669"/>
    <property type="project" value="UniProtKB-KW"/>
</dbReference>
<feature type="compositionally biased region" description="Basic and acidic residues" evidence="6">
    <location>
        <begin position="206"/>
        <end position="216"/>
    </location>
</feature>
<dbReference type="PANTHER" id="PTHR43598:SF7">
    <property type="entry name" value="FORMATE DEHYDROGENASE, NITRATE-INDUCIBLE, MAJOR SUBUNIT"/>
    <property type="match status" value="1"/>
</dbReference>
<feature type="region of interest" description="Disordered" evidence="6">
    <location>
        <begin position="192"/>
        <end position="216"/>
    </location>
</feature>
<dbReference type="GO" id="GO:0016491">
    <property type="term" value="F:oxidoreductase activity"/>
    <property type="evidence" value="ECO:0007669"/>
    <property type="project" value="UniProtKB-KW"/>
</dbReference>
<keyword evidence="4" id="KW-0004">4Fe-4S</keyword>
<dbReference type="SUPFAM" id="SSF53706">
    <property type="entry name" value="Formate dehydrogenase/DMSO reductase, domains 1-3"/>
    <property type="match status" value="1"/>
</dbReference>
<evidence type="ECO:0000313" key="8">
    <source>
        <dbReference type="EMBL" id="KJF76370.1"/>
    </source>
</evidence>
<dbReference type="GO" id="GO:0030313">
    <property type="term" value="C:cell envelope"/>
    <property type="evidence" value="ECO:0007669"/>
    <property type="project" value="UniProtKB-SubCell"/>
</dbReference>
<dbReference type="Proteomes" id="UP000032582">
    <property type="component" value="Unassembled WGS sequence"/>
</dbReference>
<dbReference type="Pfam" id="PF00384">
    <property type="entry name" value="Molybdopterin"/>
    <property type="match status" value="1"/>
</dbReference>
<gene>
    <name evidence="8" type="ORF">UA45_18995</name>
</gene>
<dbReference type="AlphaFoldDB" id="A0A0D8L381"/>
<evidence type="ECO:0000256" key="1">
    <source>
        <dbReference type="ARBA" id="ARBA00001966"/>
    </source>
</evidence>
<comment type="subcellular location">
    <subcellularLocation>
        <location evidence="2">Cell envelope</location>
    </subcellularLocation>
</comment>
<keyword evidence="4" id="KW-0479">Metal-binding</keyword>
<dbReference type="EMBL" id="JZSH01000340">
    <property type="protein sequence ID" value="KJF76370.1"/>
    <property type="molecule type" value="Genomic_DNA"/>
</dbReference>
<evidence type="ECO:0000256" key="5">
    <source>
        <dbReference type="ARBA" id="ARBA00023002"/>
    </source>
</evidence>
<dbReference type="PANTHER" id="PTHR43598">
    <property type="entry name" value="TUNGSTEN-CONTAINING FORMYLMETHANOFURAN DEHYDROGENASE 2 SUBUNIT B"/>
    <property type="match status" value="1"/>
</dbReference>
<evidence type="ECO:0000256" key="6">
    <source>
        <dbReference type="SAM" id="MobiDB-lite"/>
    </source>
</evidence>